<comment type="caution">
    <text evidence="1">The sequence shown here is derived from an EMBL/GenBank/DDBJ whole genome shotgun (WGS) entry which is preliminary data.</text>
</comment>
<reference evidence="1 2" key="2">
    <citation type="journal article" date="2022" name="Mol. Ecol. Resour.">
        <title>The genomes of chicory, endive, great burdock and yacon provide insights into Asteraceae paleo-polyploidization history and plant inulin production.</title>
        <authorList>
            <person name="Fan W."/>
            <person name="Wang S."/>
            <person name="Wang H."/>
            <person name="Wang A."/>
            <person name="Jiang F."/>
            <person name="Liu H."/>
            <person name="Zhao H."/>
            <person name="Xu D."/>
            <person name="Zhang Y."/>
        </authorList>
    </citation>
    <scope>NUCLEOTIDE SEQUENCE [LARGE SCALE GENOMIC DNA]</scope>
    <source>
        <strain evidence="2">cv. Yunnan</strain>
        <tissue evidence="1">Leaves</tissue>
    </source>
</reference>
<gene>
    <name evidence="1" type="ORF">L1987_04384</name>
</gene>
<reference evidence="2" key="1">
    <citation type="journal article" date="2022" name="Mol. Ecol. Resour.">
        <title>The genomes of chicory, endive, great burdock and yacon provide insights into Asteraceae palaeo-polyploidization history and plant inulin production.</title>
        <authorList>
            <person name="Fan W."/>
            <person name="Wang S."/>
            <person name="Wang H."/>
            <person name="Wang A."/>
            <person name="Jiang F."/>
            <person name="Liu H."/>
            <person name="Zhao H."/>
            <person name="Xu D."/>
            <person name="Zhang Y."/>
        </authorList>
    </citation>
    <scope>NUCLEOTIDE SEQUENCE [LARGE SCALE GENOMIC DNA]</scope>
    <source>
        <strain evidence="2">cv. Yunnan</strain>
    </source>
</reference>
<dbReference type="Proteomes" id="UP001056120">
    <property type="component" value="Linkage Group LG01"/>
</dbReference>
<evidence type="ECO:0000313" key="2">
    <source>
        <dbReference type="Proteomes" id="UP001056120"/>
    </source>
</evidence>
<organism evidence="1 2">
    <name type="scientific">Smallanthus sonchifolius</name>
    <dbReference type="NCBI Taxonomy" id="185202"/>
    <lineage>
        <taxon>Eukaryota</taxon>
        <taxon>Viridiplantae</taxon>
        <taxon>Streptophyta</taxon>
        <taxon>Embryophyta</taxon>
        <taxon>Tracheophyta</taxon>
        <taxon>Spermatophyta</taxon>
        <taxon>Magnoliopsida</taxon>
        <taxon>eudicotyledons</taxon>
        <taxon>Gunneridae</taxon>
        <taxon>Pentapetalae</taxon>
        <taxon>asterids</taxon>
        <taxon>campanulids</taxon>
        <taxon>Asterales</taxon>
        <taxon>Asteraceae</taxon>
        <taxon>Asteroideae</taxon>
        <taxon>Heliantheae alliance</taxon>
        <taxon>Millerieae</taxon>
        <taxon>Smallanthus</taxon>
    </lineage>
</organism>
<protein>
    <submittedName>
        <fullName evidence="1">Uncharacterized protein</fullName>
    </submittedName>
</protein>
<proteinExistence type="predicted"/>
<sequence length="291" mass="33561">MTDFLHDDIVCNILARLPAKPLLRFRCVSTHWNRVLREPSFMKLRSRKTIILPTSQTLLLIDDNDNTHADSIVTRQRYPVDFYNDTLKLPRVIGTFNGIVLLIYFFDLILYNPFTCVSKKLPPRPRVGDYGYGFGYGYGGDYGYGFGYGYGDEHDLKVVRFRKYAKNCDVYNFRQGSWSTIQYNIIINFEHAIGTYTNGFLYWIAAYHRNVLIVLDVKDMVLSEMNLPFKKPSLLGTMKGCLCALHQGTMWWKNSYDDLEPLNVAFNFIEDLDMAINGSCPVIQLDMGVSI</sequence>
<name>A0ACB9KDE3_9ASTR</name>
<dbReference type="EMBL" id="CM042018">
    <property type="protein sequence ID" value="KAI3830248.1"/>
    <property type="molecule type" value="Genomic_DNA"/>
</dbReference>
<evidence type="ECO:0000313" key="1">
    <source>
        <dbReference type="EMBL" id="KAI3830248.1"/>
    </source>
</evidence>
<keyword evidence="2" id="KW-1185">Reference proteome</keyword>
<accession>A0ACB9KDE3</accession>